<dbReference type="Proteomes" id="UP000065261">
    <property type="component" value="Chromosome II"/>
</dbReference>
<accession>A0A0U2X338</accession>
<name>A0A0U2X338_9GAMM</name>
<sequence>MLKLILQRALILLTCIVLSACASQFSSSAAISIAPAASLNLNSMAPSMFGRSWQQVLFITTGQEQHTLLSQLAVNEAGGVKLLMMTSQGFPIVELEKLPKEPIKAKKMLVGVDINPAYVLADIALVHWPVAFINEQLSGALVEQVGTHRQVLQNHKTLITIDYNHDAITLHNIVRDYKIIFKKVTQ</sequence>
<gene>
    <name evidence="2" type="ORF">PTRA_b0592</name>
</gene>
<dbReference type="EMBL" id="CP011035">
    <property type="protein sequence ID" value="ALS35048.1"/>
    <property type="molecule type" value="Genomic_DNA"/>
</dbReference>
<dbReference type="KEGG" id="ptn:PTRA_b0592"/>
<feature type="signal peptide" evidence="1">
    <location>
        <begin position="1"/>
        <end position="22"/>
    </location>
</feature>
<evidence type="ECO:0000313" key="2">
    <source>
        <dbReference type="EMBL" id="ALS35048.1"/>
    </source>
</evidence>
<dbReference type="Pfam" id="PF11659">
    <property type="entry name" value="DUF3261"/>
    <property type="match status" value="1"/>
</dbReference>
<evidence type="ECO:0008006" key="4">
    <source>
        <dbReference type="Google" id="ProtNLM"/>
    </source>
</evidence>
<dbReference type="PATRIC" id="fig|1315283.4.peg.3637"/>
<dbReference type="InterPro" id="IPR021675">
    <property type="entry name" value="DUF3261"/>
</dbReference>
<reference evidence="2 3" key="1">
    <citation type="submission" date="2015-03" db="EMBL/GenBank/DDBJ databases">
        <authorList>
            <person name="Murphy D."/>
        </authorList>
    </citation>
    <scope>NUCLEOTIDE SEQUENCE [LARGE SCALE GENOMIC DNA]</scope>
    <source>
        <strain evidence="2 3">KMM 520</strain>
    </source>
</reference>
<dbReference type="AlphaFoldDB" id="A0A0U2X338"/>
<protein>
    <recommendedName>
        <fullName evidence="4">Orphan protein</fullName>
    </recommendedName>
</protein>
<evidence type="ECO:0000313" key="3">
    <source>
        <dbReference type="Proteomes" id="UP000065261"/>
    </source>
</evidence>
<keyword evidence="1" id="KW-0732">Signal</keyword>
<evidence type="ECO:0000256" key="1">
    <source>
        <dbReference type="SAM" id="SignalP"/>
    </source>
</evidence>
<dbReference type="PROSITE" id="PS51257">
    <property type="entry name" value="PROKAR_LIPOPROTEIN"/>
    <property type="match status" value="1"/>
</dbReference>
<dbReference type="OrthoDB" id="6228084at2"/>
<proteinExistence type="predicted"/>
<feature type="chain" id="PRO_5006834101" description="Orphan protein" evidence="1">
    <location>
        <begin position="23"/>
        <end position="186"/>
    </location>
</feature>
<organism evidence="2">
    <name type="scientific">Pseudoalteromonas translucida KMM 520</name>
    <dbReference type="NCBI Taxonomy" id="1315283"/>
    <lineage>
        <taxon>Bacteria</taxon>
        <taxon>Pseudomonadati</taxon>
        <taxon>Pseudomonadota</taxon>
        <taxon>Gammaproteobacteria</taxon>
        <taxon>Alteromonadales</taxon>
        <taxon>Pseudoalteromonadaceae</taxon>
        <taxon>Pseudoalteromonas</taxon>
    </lineage>
</organism>